<dbReference type="PANTHER" id="PTHR30136:SF23">
    <property type="entry name" value="DNA-BINDING TRANSCRIPTIONAL ACTIVATOR MHPR"/>
    <property type="match status" value="1"/>
</dbReference>
<keyword evidence="3" id="KW-0804">Transcription</keyword>
<dbReference type="eggNOG" id="COG1414">
    <property type="taxonomic scope" value="Bacteria"/>
</dbReference>
<dbReference type="KEGG" id="vei:Veis_3062"/>
<keyword evidence="1" id="KW-0805">Transcription regulation</keyword>
<dbReference type="Pfam" id="PF09339">
    <property type="entry name" value="HTH_IclR"/>
    <property type="match status" value="1"/>
</dbReference>
<evidence type="ECO:0000313" key="7">
    <source>
        <dbReference type="Proteomes" id="UP000000374"/>
    </source>
</evidence>
<dbReference type="GO" id="GO:0003700">
    <property type="term" value="F:DNA-binding transcription factor activity"/>
    <property type="evidence" value="ECO:0007669"/>
    <property type="project" value="TreeGrafter"/>
</dbReference>
<dbReference type="NCBIfam" id="NF007342">
    <property type="entry name" value="PRK09834.1-4"/>
    <property type="match status" value="1"/>
</dbReference>
<dbReference type="PROSITE" id="PS51078">
    <property type="entry name" value="ICLR_ED"/>
    <property type="match status" value="1"/>
</dbReference>
<feature type="domain" description="IclR-ED" evidence="5">
    <location>
        <begin position="69"/>
        <end position="254"/>
    </location>
</feature>
<evidence type="ECO:0000259" key="4">
    <source>
        <dbReference type="PROSITE" id="PS51077"/>
    </source>
</evidence>
<dbReference type="GeneID" id="76461527"/>
<evidence type="ECO:0000259" key="5">
    <source>
        <dbReference type="PROSITE" id="PS51078"/>
    </source>
</evidence>
<accession>A1WMD8</accession>
<proteinExistence type="predicted"/>
<dbReference type="InterPro" id="IPR029016">
    <property type="entry name" value="GAF-like_dom_sf"/>
</dbReference>
<dbReference type="Gene3D" id="3.30.450.40">
    <property type="match status" value="1"/>
</dbReference>
<keyword evidence="7" id="KW-1185">Reference proteome</keyword>
<dbReference type="PANTHER" id="PTHR30136">
    <property type="entry name" value="HELIX-TURN-HELIX TRANSCRIPTIONAL REGULATOR, ICLR FAMILY"/>
    <property type="match status" value="1"/>
</dbReference>
<dbReference type="InterPro" id="IPR050707">
    <property type="entry name" value="HTH_MetabolicPath_Reg"/>
</dbReference>
<dbReference type="Proteomes" id="UP000000374">
    <property type="component" value="Chromosome"/>
</dbReference>
<dbReference type="GO" id="GO:0045892">
    <property type="term" value="P:negative regulation of DNA-templated transcription"/>
    <property type="evidence" value="ECO:0007669"/>
    <property type="project" value="TreeGrafter"/>
</dbReference>
<evidence type="ECO:0000256" key="2">
    <source>
        <dbReference type="ARBA" id="ARBA00023125"/>
    </source>
</evidence>
<feature type="domain" description="HTH iclR-type" evidence="4">
    <location>
        <begin position="7"/>
        <end position="68"/>
    </location>
</feature>
<dbReference type="SMART" id="SM00346">
    <property type="entry name" value="HTH_ICLR"/>
    <property type="match status" value="1"/>
</dbReference>
<dbReference type="HOGENOM" id="CLU_062618_1_0_4"/>
<dbReference type="Pfam" id="PF01614">
    <property type="entry name" value="IclR_C"/>
    <property type="match status" value="1"/>
</dbReference>
<evidence type="ECO:0000256" key="3">
    <source>
        <dbReference type="ARBA" id="ARBA00023163"/>
    </source>
</evidence>
<dbReference type="Gene3D" id="1.10.10.10">
    <property type="entry name" value="Winged helix-like DNA-binding domain superfamily/Winged helix DNA-binding domain"/>
    <property type="match status" value="1"/>
</dbReference>
<protein>
    <submittedName>
        <fullName evidence="6">Regulatory proteins, IclR</fullName>
    </submittedName>
</protein>
<reference evidence="7" key="1">
    <citation type="submission" date="2006-12" db="EMBL/GenBank/DDBJ databases">
        <title>Complete sequence of chromosome 1 of Verminephrobacter eiseniae EF01-2.</title>
        <authorList>
            <person name="Copeland A."/>
            <person name="Lucas S."/>
            <person name="Lapidus A."/>
            <person name="Barry K."/>
            <person name="Detter J.C."/>
            <person name="Glavina del Rio T."/>
            <person name="Dalin E."/>
            <person name="Tice H."/>
            <person name="Pitluck S."/>
            <person name="Chertkov O."/>
            <person name="Brettin T."/>
            <person name="Bruce D."/>
            <person name="Han C."/>
            <person name="Tapia R."/>
            <person name="Gilna P."/>
            <person name="Schmutz J."/>
            <person name="Larimer F."/>
            <person name="Land M."/>
            <person name="Hauser L."/>
            <person name="Kyrpides N."/>
            <person name="Kim E."/>
            <person name="Stahl D."/>
            <person name="Richardson P."/>
        </authorList>
    </citation>
    <scope>NUCLEOTIDE SEQUENCE [LARGE SCALE GENOMIC DNA]</scope>
    <source>
        <strain evidence="7">EF01-2</strain>
    </source>
</reference>
<dbReference type="InterPro" id="IPR036388">
    <property type="entry name" value="WH-like_DNA-bd_sf"/>
</dbReference>
<dbReference type="InterPro" id="IPR014757">
    <property type="entry name" value="Tscrpt_reg_IclR_C"/>
</dbReference>
<evidence type="ECO:0000313" key="6">
    <source>
        <dbReference type="EMBL" id="ABM58795.1"/>
    </source>
</evidence>
<dbReference type="STRING" id="391735.Veis_3062"/>
<dbReference type="RefSeq" id="WP_011810790.1">
    <property type="nucleotide sequence ID" value="NC_008786.1"/>
</dbReference>
<dbReference type="PROSITE" id="PS51077">
    <property type="entry name" value="HTH_ICLR"/>
    <property type="match status" value="1"/>
</dbReference>
<sequence>MASFAPIRAVERAIDVLGALNRCPVCTLDMLHRKTGIPKPTLIRLLETLQGKGLVTRAAQYGAYSLTCGVRQLSCGYHGAPRLVEAAMQPMDDLTRKLKWPIALAVPDHDAVVIRYSTIPTSPLSLLHSSIHMRLSLVSRALGRAYLAFCTAQECRALLDILALSDEPEDALAGQPRTVQAMLRQIRQQGYALRLPGVRPVSNTLAVPVFEGRRVVASIGLTWIASVLSQEQAVQKFLPPMQEMARQIKERLGGL</sequence>
<dbReference type="OrthoDB" id="9807558at2"/>
<dbReference type="SUPFAM" id="SSF46785">
    <property type="entry name" value="Winged helix' DNA-binding domain"/>
    <property type="match status" value="1"/>
</dbReference>
<dbReference type="EMBL" id="CP000542">
    <property type="protein sequence ID" value="ABM58795.1"/>
    <property type="molecule type" value="Genomic_DNA"/>
</dbReference>
<organism evidence="6 7">
    <name type="scientific">Verminephrobacter eiseniae (strain EF01-2)</name>
    <dbReference type="NCBI Taxonomy" id="391735"/>
    <lineage>
        <taxon>Bacteria</taxon>
        <taxon>Pseudomonadati</taxon>
        <taxon>Pseudomonadota</taxon>
        <taxon>Betaproteobacteria</taxon>
        <taxon>Burkholderiales</taxon>
        <taxon>Comamonadaceae</taxon>
        <taxon>Verminephrobacter</taxon>
    </lineage>
</organism>
<dbReference type="InterPro" id="IPR005471">
    <property type="entry name" value="Tscrpt_reg_IclR_N"/>
</dbReference>
<dbReference type="AlphaFoldDB" id="A1WMD8"/>
<evidence type="ECO:0000256" key="1">
    <source>
        <dbReference type="ARBA" id="ARBA00023015"/>
    </source>
</evidence>
<dbReference type="SUPFAM" id="SSF55781">
    <property type="entry name" value="GAF domain-like"/>
    <property type="match status" value="1"/>
</dbReference>
<keyword evidence="2" id="KW-0238">DNA-binding</keyword>
<gene>
    <name evidence="6" type="ordered locus">Veis_3062</name>
</gene>
<dbReference type="InterPro" id="IPR036390">
    <property type="entry name" value="WH_DNA-bd_sf"/>
</dbReference>
<dbReference type="GO" id="GO:0003677">
    <property type="term" value="F:DNA binding"/>
    <property type="evidence" value="ECO:0007669"/>
    <property type="project" value="UniProtKB-KW"/>
</dbReference>
<name>A1WMD8_VEREI</name>